<keyword evidence="2" id="KW-0808">Transferase</keyword>
<dbReference type="EMBL" id="PXNP01000104">
    <property type="protein sequence ID" value="PSF05217.1"/>
    <property type="molecule type" value="Genomic_DNA"/>
</dbReference>
<name>A0A2T1K546_9GAMM</name>
<evidence type="ECO:0000313" key="3">
    <source>
        <dbReference type="Proteomes" id="UP000239866"/>
    </source>
</evidence>
<dbReference type="AlphaFoldDB" id="A0A2T1K546"/>
<proteinExistence type="predicted"/>
<gene>
    <name evidence="2" type="ORF">C7H09_16595</name>
</gene>
<dbReference type="InterPro" id="IPR004045">
    <property type="entry name" value="Glutathione_S-Trfase_N"/>
</dbReference>
<dbReference type="GO" id="GO:0004364">
    <property type="term" value="F:glutathione transferase activity"/>
    <property type="evidence" value="ECO:0007669"/>
    <property type="project" value="TreeGrafter"/>
</dbReference>
<dbReference type="GO" id="GO:0006559">
    <property type="term" value="P:L-phenylalanine catabolic process"/>
    <property type="evidence" value="ECO:0007669"/>
    <property type="project" value="TreeGrafter"/>
</dbReference>
<dbReference type="PANTHER" id="PTHR42673">
    <property type="entry name" value="MALEYLACETOACETATE ISOMERASE"/>
    <property type="match status" value="1"/>
</dbReference>
<evidence type="ECO:0000313" key="2">
    <source>
        <dbReference type="EMBL" id="PSF05217.1"/>
    </source>
</evidence>
<comment type="caution">
    <text evidence="2">The sequence shown here is derived from an EMBL/GenBank/DDBJ whole genome shotgun (WGS) entry which is preliminary data.</text>
</comment>
<dbReference type="SUPFAM" id="SSF52833">
    <property type="entry name" value="Thioredoxin-like"/>
    <property type="match status" value="1"/>
</dbReference>
<dbReference type="InterPro" id="IPR004046">
    <property type="entry name" value="GST_C"/>
</dbReference>
<evidence type="ECO:0000259" key="1">
    <source>
        <dbReference type="PROSITE" id="PS50404"/>
    </source>
</evidence>
<dbReference type="Pfam" id="PF00043">
    <property type="entry name" value="GST_C"/>
    <property type="match status" value="1"/>
</dbReference>
<organism evidence="2 3">
    <name type="scientific">Marinobacter fuscus</name>
    <dbReference type="NCBI Taxonomy" id="2109942"/>
    <lineage>
        <taxon>Bacteria</taxon>
        <taxon>Pseudomonadati</taxon>
        <taxon>Pseudomonadota</taxon>
        <taxon>Gammaproteobacteria</taxon>
        <taxon>Pseudomonadales</taxon>
        <taxon>Marinobacteraceae</taxon>
        <taxon>Marinobacter</taxon>
    </lineage>
</organism>
<dbReference type="Gene3D" id="1.20.1050.10">
    <property type="match status" value="1"/>
</dbReference>
<protein>
    <submittedName>
        <fullName evidence="2">Glutathione S-transferase</fullName>
    </submittedName>
</protein>
<dbReference type="PROSITE" id="PS50404">
    <property type="entry name" value="GST_NTER"/>
    <property type="match status" value="1"/>
</dbReference>
<dbReference type="GO" id="GO:0016034">
    <property type="term" value="F:maleylacetoacetate isomerase activity"/>
    <property type="evidence" value="ECO:0007669"/>
    <property type="project" value="TreeGrafter"/>
</dbReference>
<dbReference type="RefSeq" id="WP_106764800.1">
    <property type="nucleotide sequence ID" value="NZ_PXNP01000104.1"/>
</dbReference>
<dbReference type="Gene3D" id="3.40.30.10">
    <property type="entry name" value="Glutaredoxin"/>
    <property type="match status" value="1"/>
</dbReference>
<dbReference type="OrthoDB" id="5242791at2"/>
<accession>A0A2T1K546</accession>
<reference evidence="2 3" key="1">
    <citation type="submission" date="2018-03" db="EMBL/GenBank/DDBJ databases">
        <title>Marinobacter brunus sp. nov., a marine bacterium of Gamma-proteobacteria isolated from the surface seawater of the South China Sea.</title>
        <authorList>
            <person name="Cheng H."/>
            <person name="Wu Y.-H."/>
            <person name="Xamxidin M."/>
            <person name="Xu X.-W."/>
        </authorList>
    </citation>
    <scope>NUCLEOTIDE SEQUENCE [LARGE SCALE GENOMIC DNA]</scope>
    <source>
        <strain evidence="2 3">NH169-3</strain>
    </source>
</reference>
<keyword evidence="3" id="KW-1185">Reference proteome</keyword>
<feature type="domain" description="GST N-terminal" evidence="1">
    <location>
        <begin position="1"/>
        <end position="80"/>
    </location>
</feature>
<dbReference type="CDD" id="cd00570">
    <property type="entry name" value="GST_N_family"/>
    <property type="match status" value="1"/>
</dbReference>
<dbReference type="SFLD" id="SFLDS00019">
    <property type="entry name" value="Glutathione_Transferase_(cytos"/>
    <property type="match status" value="1"/>
</dbReference>
<sequence>MAITLYQFCISHYSEKVRWALDHKGLAWQPANLLPGQHIKTIRKLTGGASSVPVLEHDGEIIQGSSAILDYLDNTFPEHPLTPEHPDERASAIAWENKLDELAGPAIRTWVYHYFLQRPKEVVPMLAAGTPFYNRIILSLAFSRVDETMRNWMKINQKTADQAQATLEALVTELADHYRQQDFLVGGRFSRADLTAASLLAPLFQPAQYPVPWPKPSKIPGPVQAWLSEWQSAIQPIAKMYQQHR</sequence>
<dbReference type="InterPro" id="IPR036282">
    <property type="entry name" value="Glutathione-S-Trfase_C_sf"/>
</dbReference>
<dbReference type="Proteomes" id="UP000239866">
    <property type="component" value="Unassembled WGS sequence"/>
</dbReference>
<dbReference type="Pfam" id="PF13417">
    <property type="entry name" value="GST_N_3"/>
    <property type="match status" value="1"/>
</dbReference>
<dbReference type="GO" id="GO:0006749">
    <property type="term" value="P:glutathione metabolic process"/>
    <property type="evidence" value="ECO:0007669"/>
    <property type="project" value="TreeGrafter"/>
</dbReference>
<dbReference type="PANTHER" id="PTHR42673:SF4">
    <property type="entry name" value="MALEYLACETOACETATE ISOMERASE"/>
    <property type="match status" value="1"/>
</dbReference>
<dbReference type="InterPro" id="IPR040079">
    <property type="entry name" value="Glutathione_S-Trfase"/>
</dbReference>
<dbReference type="SUPFAM" id="SSF47616">
    <property type="entry name" value="GST C-terminal domain-like"/>
    <property type="match status" value="1"/>
</dbReference>
<dbReference type="InterPro" id="IPR036249">
    <property type="entry name" value="Thioredoxin-like_sf"/>
</dbReference>